<dbReference type="Gene3D" id="1.25.40.10">
    <property type="entry name" value="Tetratricopeptide repeat domain"/>
    <property type="match status" value="1"/>
</dbReference>
<name>A0A6H0XU32_9PEZI</name>
<evidence type="ECO:0000313" key="8">
    <source>
        <dbReference type="Proteomes" id="UP000503462"/>
    </source>
</evidence>
<dbReference type="InterPro" id="IPR030397">
    <property type="entry name" value="SEPARIN_core_dom"/>
</dbReference>
<evidence type="ECO:0000256" key="2">
    <source>
        <dbReference type="ARBA" id="ARBA00012489"/>
    </source>
</evidence>
<dbReference type="InterPro" id="IPR005314">
    <property type="entry name" value="Peptidase_C50"/>
</dbReference>
<dbReference type="OrthoDB" id="10255632at2759"/>
<dbReference type="GO" id="GO:0044732">
    <property type="term" value="C:mitotic spindle pole body"/>
    <property type="evidence" value="ECO:0007669"/>
    <property type="project" value="TreeGrafter"/>
</dbReference>
<dbReference type="EC" id="3.4.22.49" evidence="2"/>
<gene>
    <name evidence="7" type="ORF">AMS68_003750</name>
</gene>
<dbReference type="GO" id="GO:0051307">
    <property type="term" value="P:meiotic chromosome separation"/>
    <property type="evidence" value="ECO:0007669"/>
    <property type="project" value="TreeGrafter"/>
</dbReference>
<dbReference type="GO" id="GO:0005634">
    <property type="term" value="C:nucleus"/>
    <property type="evidence" value="ECO:0007669"/>
    <property type="project" value="InterPro"/>
</dbReference>
<comment type="catalytic activity">
    <reaction evidence="1">
        <text>All bonds known to be hydrolyzed by this endopeptidase have arginine in P1 and an acidic residue in P4. P6 is often occupied by an acidic residue or by a hydroxy-amino-acid residue, the phosphorylation of which enhances cleavage.</text>
        <dbReference type="EC" id="3.4.22.49"/>
    </reaction>
</comment>
<keyword evidence="8" id="KW-1185">Reference proteome</keyword>
<evidence type="ECO:0000256" key="3">
    <source>
        <dbReference type="ARBA" id="ARBA00022801"/>
    </source>
</evidence>
<dbReference type="Proteomes" id="UP000503462">
    <property type="component" value="Chromosome 2"/>
</dbReference>
<evidence type="ECO:0000256" key="1">
    <source>
        <dbReference type="ARBA" id="ARBA00000451"/>
    </source>
</evidence>
<dbReference type="AlphaFoldDB" id="A0A6H0XU32"/>
<dbReference type="InterPro" id="IPR011990">
    <property type="entry name" value="TPR-like_helical_dom_sf"/>
</dbReference>
<keyword evidence="3" id="KW-0378">Hydrolase</keyword>
<evidence type="ECO:0000256" key="5">
    <source>
        <dbReference type="SAM" id="MobiDB-lite"/>
    </source>
</evidence>
<reference evidence="7 8" key="1">
    <citation type="journal article" date="2016" name="Sci. Rep.">
        <title>Peltaster fructicola genome reveals evolution from an invasive phytopathogen to an ectophytic parasite.</title>
        <authorList>
            <person name="Xu C."/>
            <person name="Chen H."/>
            <person name="Gleason M.L."/>
            <person name="Xu J.R."/>
            <person name="Liu H."/>
            <person name="Zhang R."/>
            <person name="Sun G."/>
        </authorList>
    </citation>
    <scope>NUCLEOTIDE SEQUENCE [LARGE SCALE GENOMIC DNA]</scope>
    <source>
        <strain evidence="7 8">LNHT1506</strain>
    </source>
</reference>
<dbReference type="GO" id="GO:0004197">
    <property type="term" value="F:cysteine-type endopeptidase activity"/>
    <property type="evidence" value="ECO:0007669"/>
    <property type="project" value="InterPro"/>
</dbReference>
<evidence type="ECO:0000313" key="7">
    <source>
        <dbReference type="EMBL" id="QIW98232.1"/>
    </source>
</evidence>
<dbReference type="Pfam" id="PF03568">
    <property type="entry name" value="Separin_C"/>
    <property type="match status" value="1"/>
</dbReference>
<dbReference type="PANTHER" id="PTHR12792:SF0">
    <property type="entry name" value="SEPARIN"/>
    <property type="match status" value="1"/>
</dbReference>
<dbReference type="GO" id="GO:0006508">
    <property type="term" value="P:proteolysis"/>
    <property type="evidence" value="ECO:0007669"/>
    <property type="project" value="InterPro"/>
</dbReference>
<feature type="region of interest" description="Disordered" evidence="5">
    <location>
        <begin position="385"/>
        <end position="404"/>
    </location>
</feature>
<dbReference type="GO" id="GO:0005737">
    <property type="term" value="C:cytoplasm"/>
    <property type="evidence" value="ECO:0007669"/>
    <property type="project" value="TreeGrafter"/>
</dbReference>
<feature type="domain" description="Peptidase C50" evidence="6">
    <location>
        <begin position="812"/>
        <end position="912"/>
    </location>
</feature>
<organism evidence="7 8">
    <name type="scientific">Peltaster fructicola</name>
    <dbReference type="NCBI Taxonomy" id="286661"/>
    <lineage>
        <taxon>Eukaryota</taxon>
        <taxon>Fungi</taxon>
        <taxon>Dikarya</taxon>
        <taxon>Ascomycota</taxon>
        <taxon>Pezizomycotina</taxon>
        <taxon>Dothideomycetes</taxon>
        <taxon>Dothideomycetes incertae sedis</taxon>
        <taxon>Peltaster</taxon>
    </lineage>
</organism>
<dbReference type="SUPFAM" id="SSF48452">
    <property type="entry name" value="TPR-like"/>
    <property type="match status" value="1"/>
</dbReference>
<accession>A0A6H0XU32</accession>
<proteinExistence type="predicted"/>
<keyword evidence="4" id="KW-0159">Chromosome partition</keyword>
<dbReference type="PANTHER" id="PTHR12792">
    <property type="entry name" value="EXTRA SPINDLE POLES 1-RELATED"/>
    <property type="match status" value="1"/>
</dbReference>
<dbReference type="GO" id="GO:0072686">
    <property type="term" value="C:mitotic spindle"/>
    <property type="evidence" value="ECO:0007669"/>
    <property type="project" value="TreeGrafter"/>
</dbReference>
<feature type="region of interest" description="Disordered" evidence="5">
    <location>
        <begin position="1000"/>
        <end position="1022"/>
    </location>
</feature>
<evidence type="ECO:0000259" key="6">
    <source>
        <dbReference type="PROSITE" id="PS51700"/>
    </source>
</evidence>
<protein>
    <recommendedName>
        <fullName evidence="2">separase</fullName>
        <ecNumber evidence="2">3.4.22.49</ecNumber>
    </recommendedName>
</protein>
<evidence type="ECO:0000256" key="4">
    <source>
        <dbReference type="ARBA" id="ARBA00022829"/>
    </source>
</evidence>
<sequence>MIALARAHREQRQTHDSRAALYGVKALFDTLDTQPSTNRKHLAILCAKAWWLHSELCLSEGNLQQAMAAVRTAASIINSVWAQLEQRSTKKLPATEDDAGTDHLTSKVSKLNFTDTSKEDVRASSRGPSFWIIIPVASSIIMHAADVYTHAGLFVEAHHYATKAVAIADSIEGSMWSIAARSKLASILTLADRVEDAELCLAKLDVAPVEPRMPVVDLYRVRARLCASTGELEQSLKHYDAACDVLVQIGARFNAFGEPMCAKSLEIAVAAPKPKSAAAVRSRSTVRTKASQHVKASRLSPAIERVLYDIKLERAHIEQRLHGNFDALEPLHEMVNSSLRQLQHLQAMSSFETKAQTDVVFNALVESSLICPGVSGSTASTIVEDTQPQRKAATKTKSSITRGKTPKAALTNIMPKSELGRLLRDARGHLQLPTASCRSIEAMTDIHRESQMLVTSSIYSSATNLEVNNRLGALDIASSISMPASLAKMRERFALKVDLSSTPKSAQLPWPCVMPTEQDDETVAAVEISDILPDSWTVVSLQLSADATELLVMRQHKDDACFIVRLPFARQDIEAERADSFDFAAGKAELAEIIEQSNSICHAGNEPSKKMASAAWWREREQLDKRLHELLVNIEEIWLGGFKGVLCPTECHKNLAAFRKQFETILARHIPWAKKEPKLALPDTTLQLFLSLCHGQGASLEIDEPVLDLLYSVVDSLKFHGRELAFDEIDFDTLTIELIDALQMHHDGIDKDAETEEHLILVLDKRLQNFPWESLPYLENTSVSRMGDMLSLRDRILSMRSSDLDGRYLVSHELGTVILDPAADMKRTQETMQPALQNVMSTRPAWQSIVGRSPTEAEFEEALSSSSIVMYFGHGAGSQYIRPRTVKKMANCSEVVWLMGCSSGAVTEHGELEATSVPASYLVAGGCNIVSSECRKCLAVVANLWDVTDKDIDRFSIAAGADWGLWSPPEDGKHSPVAVAIRGAVRDTTSTPPVVLMTPKASRAPRGEVSSKTPARKRSRKADARLLSLSEAVSRNRDACYLRYLNGAAPVVYGVPVYLDKR</sequence>
<dbReference type="EMBL" id="CP051140">
    <property type="protein sequence ID" value="QIW98232.1"/>
    <property type="molecule type" value="Genomic_DNA"/>
</dbReference>
<dbReference type="PROSITE" id="PS51700">
    <property type="entry name" value="SEPARIN"/>
    <property type="match status" value="1"/>
</dbReference>